<dbReference type="GO" id="GO:0032259">
    <property type="term" value="P:methylation"/>
    <property type="evidence" value="ECO:0007669"/>
    <property type="project" value="UniProtKB-KW"/>
</dbReference>
<keyword evidence="1" id="KW-0489">Methyltransferase</keyword>
<evidence type="ECO:0000256" key="3">
    <source>
        <dbReference type="ARBA" id="ARBA00022691"/>
    </source>
</evidence>
<evidence type="ECO:0000256" key="2">
    <source>
        <dbReference type="ARBA" id="ARBA00022679"/>
    </source>
</evidence>
<name>A0A7J3JRL9_9CREN</name>
<protein>
    <recommendedName>
        <fullName evidence="5">O-methyltransferase</fullName>
    </recommendedName>
</protein>
<reference evidence="4" key="1">
    <citation type="journal article" date="2020" name="mSystems">
        <title>Genome- and Community-Level Interaction Insights into Carbon Utilization and Element Cycling Functions of Hydrothermarchaeota in Hydrothermal Sediment.</title>
        <authorList>
            <person name="Zhou Z."/>
            <person name="Liu Y."/>
            <person name="Xu W."/>
            <person name="Pan J."/>
            <person name="Luo Z.H."/>
            <person name="Li M."/>
        </authorList>
    </citation>
    <scope>NUCLEOTIDE SEQUENCE [LARGE SCALE GENOMIC DNA]</scope>
    <source>
        <strain evidence="4">SpSt-657</strain>
    </source>
</reference>
<dbReference type="PANTHER" id="PTHR43167:SF1">
    <property type="entry name" value="PUTATIVE (AFU_ORTHOLOGUE AFUA_6G01830)-RELATED"/>
    <property type="match status" value="1"/>
</dbReference>
<organism evidence="4">
    <name type="scientific">Ignisphaera aggregans</name>
    <dbReference type="NCBI Taxonomy" id="334771"/>
    <lineage>
        <taxon>Archaea</taxon>
        <taxon>Thermoproteota</taxon>
        <taxon>Thermoprotei</taxon>
        <taxon>Desulfurococcales</taxon>
        <taxon>Desulfurococcaceae</taxon>
        <taxon>Ignisphaera</taxon>
    </lineage>
</organism>
<dbReference type="PROSITE" id="PS51682">
    <property type="entry name" value="SAM_OMT_I"/>
    <property type="match status" value="1"/>
</dbReference>
<dbReference type="AlphaFoldDB" id="A0A7J3JRL9"/>
<evidence type="ECO:0000313" key="4">
    <source>
        <dbReference type="EMBL" id="HGQ18585.1"/>
    </source>
</evidence>
<dbReference type="Gene3D" id="3.40.50.150">
    <property type="entry name" value="Vaccinia Virus protein VP39"/>
    <property type="match status" value="1"/>
</dbReference>
<dbReference type="SUPFAM" id="SSF53335">
    <property type="entry name" value="S-adenosyl-L-methionine-dependent methyltransferases"/>
    <property type="match status" value="1"/>
</dbReference>
<comment type="caution">
    <text evidence="4">The sequence shown here is derived from an EMBL/GenBank/DDBJ whole genome shotgun (WGS) entry which is preliminary data.</text>
</comment>
<sequence length="205" mass="23518">MESSMLSMRILDVLNYVERKSDELSIPRIGRDDGIALYSILYMLTHGKSDFVAIDAGAGIGYSTIWLLAALENSYTKSRLYAIEWNRERFEILKEVLNAVPKNRTDVSTVYGDALKYVRSNFSENAIDFIFIDIDKDIYAEMFDIVKKRIRENGVVVYHNAYMARRTVISIIKRASEEGWASTVIPTNEGLLLLRPPIKYVEKMD</sequence>
<accession>A0A7J3JRL9</accession>
<keyword evidence="3" id="KW-0949">S-adenosyl-L-methionine</keyword>
<dbReference type="GO" id="GO:0008171">
    <property type="term" value="F:O-methyltransferase activity"/>
    <property type="evidence" value="ECO:0007669"/>
    <property type="project" value="InterPro"/>
</dbReference>
<dbReference type="InterPro" id="IPR002935">
    <property type="entry name" value="SAM_O-MeTrfase"/>
</dbReference>
<proteinExistence type="predicted"/>
<gene>
    <name evidence="4" type="ORF">ENU30_06400</name>
</gene>
<keyword evidence="2" id="KW-0808">Transferase</keyword>
<dbReference type="EMBL" id="DTBZ01000119">
    <property type="protein sequence ID" value="HGQ18585.1"/>
    <property type="molecule type" value="Genomic_DNA"/>
</dbReference>
<dbReference type="PANTHER" id="PTHR43167">
    <property type="entry name" value="PUTATIVE (AFU_ORTHOLOGUE AFUA_6G01830)-RELATED"/>
    <property type="match status" value="1"/>
</dbReference>
<dbReference type="CDD" id="cd02440">
    <property type="entry name" value="AdoMet_MTases"/>
    <property type="match status" value="1"/>
</dbReference>
<evidence type="ECO:0008006" key="5">
    <source>
        <dbReference type="Google" id="ProtNLM"/>
    </source>
</evidence>
<dbReference type="InterPro" id="IPR029063">
    <property type="entry name" value="SAM-dependent_MTases_sf"/>
</dbReference>
<dbReference type="Pfam" id="PF13578">
    <property type="entry name" value="Methyltransf_24"/>
    <property type="match status" value="1"/>
</dbReference>
<evidence type="ECO:0000256" key="1">
    <source>
        <dbReference type="ARBA" id="ARBA00022603"/>
    </source>
</evidence>